<dbReference type="InterPro" id="IPR013010">
    <property type="entry name" value="Znf_SIAH"/>
</dbReference>
<dbReference type="Gene3D" id="3.30.40.10">
    <property type="entry name" value="Zinc/RING finger domain, C3HC4 (zinc finger)"/>
    <property type="match status" value="1"/>
</dbReference>
<evidence type="ECO:0000313" key="7">
    <source>
        <dbReference type="Proteomes" id="UP001162156"/>
    </source>
</evidence>
<gene>
    <name evidence="6" type="ORF">NQ314_007120</name>
</gene>
<evidence type="ECO:0000256" key="1">
    <source>
        <dbReference type="ARBA" id="ARBA00022723"/>
    </source>
</evidence>
<dbReference type="GO" id="GO:0061630">
    <property type="term" value="F:ubiquitin protein ligase activity"/>
    <property type="evidence" value="ECO:0007669"/>
    <property type="project" value="TreeGrafter"/>
</dbReference>
<evidence type="ECO:0000256" key="3">
    <source>
        <dbReference type="ARBA" id="ARBA00022833"/>
    </source>
</evidence>
<keyword evidence="2 4" id="KW-0863">Zinc-finger</keyword>
<evidence type="ECO:0000259" key="5">
    <source>
        <dbReference type="PROSITE" id="PS51081"/>
    </source>
</evidence>
<comment type="caution">
    <text evidence="6">The sequence shown here is derived from an EMBL/GenBank/DDBJ whole genome shotgun (WGS) entry which is preliminary data.</text>
</comment>
<keyword evidence="1" id="KW-0479">Metal-binding</keyword>
<keyword evidence="3" id="KW-0862">Zinc</keyword>
<sequence>MYALQRTMVIYLCPVDRKYACSWEGHSGDILDHFEKEHDDLLFFTNTINVDLKIPSENRLFFIDDEIYLAQTKIYEKILVIFLRYLGPEKLAAKITYTVILKIRDEAIGHEYISVSENCSVELKLELLEKFHGELECVECTFNISKEFNNSSSDDGVFFEDDIHQEHMYFPHMPIPRKRSLDEYKRRNSANEQEIEDGNNEVTLSRSKTTNFEEIKRRNVVKRCSSSIGLGAIQENDSGLNCTNCGVILIPPIFLCPCGLNFCLKCQSGVCKICLEKITDERNMDLEYKYNKYLHPCKYKKMGCPQKLVYSDLHQHEISCAFCEYRCPVDECSFEGQFKGVSKHLKLIHGSTKMLEVFILVFQNTSEAFLVNEEKGIFYCYTKYFPDSVLWEAKFCGPKERRFFCEIKFKDGKLKKPLLLRKIENTYSVRMSFQELKRLKLKAKKCNPHYN</sequence>
<evidence type="ECO:0000256" key="2">
    <source>
        <dbReference type="ARBA" id="ARBA00022771"/>
    </source>
</evidence>
<organism evidence="6 7">
    <name type="scientific">Rhamnusium bicolor</name>
    <dbReference type="NCBI Taxonomy" id="1586634"/>
    <lineage>
        <taxon>Eukaryota</taxon>
        <taxon>Metazoa</taxon>
        <taxon>Ecdysozoa</taxon>
        <taxon>Arthropoda</taxon>
        <taxon>Hexapoda</taxon>
        <taxon>Insecta</taxon>
        <taxon>Pterygota</taxon>
        <taxon>Neoptera</taxon>
        <taxon>Endopterygota</taxon>
        <taxon>Coleoptera</taxon>
        <taxon>Polyphaga</taxon>
        <taxon>Cucujiformia</taxon>
        <taxon>Chrysomeloidea</taxon>
        <taxon>Cerambycidae</taxon>
        <taxon>Lepturinae</taxon>
        <taxon>Rhagiini</taxon>
        <taxon>Rhamnusium</taxon>
    </lineage>
</organism>
<dbReference type="Proteomes" id="UP001162156">
    <property type="component" value="Unassembled WGS sequence"/>
</dbReference>
<proteinExistence type="predicted"/>
<dbReference type="GO" id="GO:0043161">
    <property type="term" value="P:proteasome-mediated ubiquitin-dependent protein catabolic process"/>
    <property type="evidence" value="ECO:0007669"/>
    <property type="project" value="TreeGrafter"/>
</dbReference>
<dbReference type="EMBL" id="JANEYF010001924">
    <property type="protein sequence ID" value="KAJ8954332.1"/>
    <property type="molecule type" value="Genomic_DNA"/>
</dbReference>
<dbReference type="AlphaFoldDB" id="A0AAV8YUJ9"/>
<dbReference type="SUPFAM" id="SSF49599">
    <property type="entry name" value="TRAF domain-like"/>
    <property type="match status" value="1"/>
</dbReference>
<reference evidence="6" key="1">
    <citation type="journal article" date="2023" name="Insect Mol. Biol.">
        <title>Genome sequencing provides insights into the evolution of gene families encoding plant cell wall-degrading enzymes in longhorned beetles.</title>
        <authorList>
            <person name="Shin N.R."/>
            <person name="Okamura Y."/>
            <person name="Kirsch R."/>
            <person name="Pauchet Y."/>
        </authorList>
    </citation>
    <scope>NUCLEOTIDE SEQUENCE</scope>
    <source>
        <strain evidence="6">RBIC_L_NR</strain>
    </source>
</reference>
<dbReference type="PANTHER" id="PTHR45877">
    <property type="entry name" value="E3 UBIQUITIN-PROTEIN LIGASE SIAH2"/>
    <property type="match status" value="1"/>
</dbReference>
<dbReference type="InterPro" id="IPR004162">
    <property type="entry name" value="SINA-like_animal"/>
</dbReference>
<dbReference type="InterPro" id="IPR013083">
    <property type="entry name" value="Znf_RING/FYVE/PHD"/>
</dbReference>
<dbReference type="PROSITE" id="PS51081">
    <property type="entry name" value="ZF_SIAH"/>
    <property type="match status" value="1"/>
</dbReference>
<dbReference type="GO" id="GO:0031624">
    <property type="term" value="F:ubiquitin conjugating enzyme binding"/>
    <property type="evidence" value="ECO:0007669"/>
    <property type="project" value="TreeGrafter"/>
</dbReference>
<evidence type="ECO:0000313" key="6">
    <source>
        <dbReference type="EMBL" id="KAJ8954332.1"/>
    </source>
</evidence>
<accession>A0AAV8YUJ9</accession>
<evidence type="ECO:0000256" key="4">
    <source>
        <dbReference type="PROSITE-ProRule" id="PRU00455"/>
    </source>
</evidence>
<dbReference type="GO" id="GO:0005737">
    <property type="term" value="C:cytoplasm"/>
    <property type="evidence" value="ECO:0007669"/>
    <property type="project" value="TreeGrafter"/>
</dbReference>
<dbReference type="PANTHER" id="PTHR45877:SF2">
    <property type="entry name" value="E3 UBIQUITIN-PROTEIN LIGASE SINA-RELATED"/>
    <property type="match status" value="1"/>
</dbReference>
<dbReference type="GO" id="GO:0008270">
    <property type="term" value="F:zinc ion binding"/>
    <property type="evidence" value="ECO:0007669"/>
    <property type="project" value="UniProtKB-KW"/>
</dbReference>
<dbReference type="Pfam" id="PF21361">
    <property type="entry name" value="Sina_ZnF"/>
    <property type="match status" value="1"/>
</dbReference>
<name>A0AAV8YUJ9_9CUCU</name>
<keyword evidence="7" id="KW-1185">Reference proteome</keyword>
<protein>
    <recommendedName>
        <fullName evidence="5">SIAH-type domain-containing protein</fullName>
    </recommendedName>
</protein>
<feature type="domain" description="SIAH-type" evidence="5">
    <location>
        <begin position="292"/>
        <end position="350"/>
    </location>
</feature>